<dbReference type="Gene3D" id="2.120.10.70">
    <property type="entry name" value="Fucose-specific lectin"/>
    <property type="match status" value="1"/>
</dbReference>
<organism evidence="1 2">
    <name type="scientific">Metarhizium robertsii</name>
    <dbReference type="NCBI Taxonomy" id="568076"/>
    <lineage>
        <taxon>Eukaryota</taxon>
        <taxon>Fungi</taxon>
        <taxon>Dikarya</taxon>
        <taxon>Ascomycota</taxon>
        <taxon>Pezizomycotina</taxon>
        <taxon>Sordariomycetes</taxon>
        <taxon>Hypocreomycetidae</taxon>
        <taxon>Hypocreales</taxon>
        <taxon>Clavicipitaceae</taxon>
        <taxon>Metarhizium</taxon>
    </lineage>
</organism>
<dbReference type="Proteomes" id="UP000030151">
    <property type="component" value="Unassembled WGS sequence"/>
</dbReference>
<sequence>MTAVTALFDPAMPDETSISLFSNTSMAQLTVALKNSNDGPDPVGKSFGPSASDYKGFIAQPSQLASGSFRGFRVVVAATVPRTVEGRPATNQISIVSPVYQGLASNTLENKKVAVSNSDTSAWVYFLDGTKDKVKLKEFSFSNGNVTSYMDGGDVALNSSLGAWYEPASDERFVVYQETKYGRLKELSLIDRTTHDIVSTSDAKAGTSIAVTNYQDTAYLYYADKLDNARRVTKSSGQWGSSQIVRDSPPVGDNQIAVVTANGFNHIFYLARDDTVDSRGFSHIVERI</sequence>
<gene>
    <name evidence="1" type="ORF">X797_009122</name>
</gene>
<dbReference type="EMBL" id="JELW01000033">
    <property type="protein sequence ID" value="EXU97738.1"/>
    <property type="molecule type" value="Genomic_DNA"/>
</dbReference>
<evidence type="ECO:0000313" key="2">
    <source>
        <dbReference type="Proteomes" id="UP000030151"/>
    </source>
</evidence>
<protein>
    <recommendedName>
        <fullName evidence="3">Serine proteinase</fullName>
    </recommendedName>
</protein>
<dbReference type="HOGENOM" id="CLU_065409_0_0_1"/>
<dbReference type="eggNOG" id="ENOG502R8IC">
    <property type="taxonomic scope" value="Eukaryota"/>
</dbReference>
<proteinExistence type="predicted"/>
<accession>A0A0A1UQ28</accession>
<dbReference type="SUPFAM" id="SSF89372">
    <property type="entry name" value="Fucose-specific lectin"/>
    <property type="match status" value="1"/>
</dbReference>
<evidence type="ECO:0008006" key="3">
    <source>
        <dbReference type="Google" id="ProtNLM"/>
    </source>
</evidence>
<evidence type="ECO:0000313" key="1">
    <source>
        <dbReference type="EMBL" id="EXU97738.1"/>
    </source>
</evidence>
<comment type="caution">
    <text evidence="1">The sequence shown here is derived from an EMBL/GenBank/DDBJ whole genome shotgun (WGS) entry which is preliminary data.</text>
</comment>
<dbReference type="OrthoDB" id="5426604at2759"/>
<reference evidence="1 2" key="1">
    <citation type="submission" date="2014-02" db="EMBL/GenBank/DDBJ databases">
        <title>The genome sequence of the entomopathogenic fungus Metarhizium robertsii ARSEF 2575.</title>
        <authorList>
            <person name="Giuliano Garisto Donzelli B."/>
            <person name="Roe B.A."/>
            <person name="Macmil S.L."/>
            <person name="Krasnoff S.B."/>
            <person name="Gibson D.M."/>
        </authorList>
    </citation>
    <scope>NUCLEOTIDE SEQUENCE [LARGE SCALE GENOMIC DNA]</scope>
    <source>
        <strain evidence="1 2">ARSEF 2575</strain>
    </source>
</reference>
<name>A0A0A1UQ28_9HYPO</name>
<dbReference type="AlphaFoldDB" id="A0A0A1UQ28"/>